<dbReference type="EMBL" id="CAFBNC010000073">
    <property type="protein sequence ID" value="CAB4942578.1"/>
    <property type="molecule type" value="Genomic_DNA"/>
</dbReference>
<dbReference type="AlphaFoldDB" id="A0A6J7JGG7"/>
<evidence type="ECO:0000313" key="2">
    <source>
        <dbReference type="EMBL" id="CAB4942578.1"/>
    </source>
</evidence>
<feature type="compositionally biased region" description="Basic and acidic residues" evidence="1">
    <location>
        <begin position="101"/>
        <end position="132"/>
    </location>
</feature>
<protein>
    <submittedName>
        <fullName evidence="2">Unannotated protein</fullName>
    </submittedName>
</protein>
<name>A0A6J7JGG7_9ZZZZ</name>
<proteinExistence type="predicted"/>
<sequence length="159" mass="17393">MRVDLDRAGAHTTAGSGQHLIFGINRQCDRTHRGHGDPGRRDALERHALDAVIADSRAAGVLVGSAPAAQRTGITTITILESLPIGIEIRIHLGPDPLVSGDERGERHDHSGETGEHGKSHSDTNPERHELRSVYPTPRTVWMSRLSPPSSVLRRRYPM</sequence>
<accession>A0A6J7JGG7</accession>
<organism evidence="2">
    <name type="scientific">freshwater metagenome</name>
    <dbReference type="NCBI Taxonomy" id="449393"/>
    <lineage>
        <taxon>unclassified sequences</taxon>
        <taxon>metagenomes</taxon>
        <taxon>ecological metagenomes</taxon>
    </lineage>
</organism>
<reference evidence="2" key="1">
    <citation type="submission" date="2020-05" db="EMBL/GenBank/DDBJ databases">
        <authorList>
            <person name="Chiriac C."/>
            <person name="Salcher M."/>
            <person name="Ghai R."/>
            <person name="Kavagutti S V."/>
        </authorList>
    </citation>
    <scope>NUCLEOTIDE SEQUENCE</scope>
</reference>
<feature type="region of interest" description="Disordered" evidence="1">
    <location>
        <begin position="97"/>
        <end position="134"/>
    </location>
</feature>
<evidence type="ECO:0000256" key="1">
    <source>
        <dbReference type="SAM" id="MobiDB-lite"/>
    </source>
</evidence>
<gene>
    <name evidence="2" type="ORF">UFOPK3733_01383</name>
</gene>